<reference evidence="3 4" key="1">
    <citation type="journal article" date="2023" name="Commun. Biol.">
        <title>Genome analysis of Parmales, the sister group of diatoms, reveals the evolutionary specialization of diatoms from phago-mixotrophs to photoautotrophs.</title>
        <authorList>
            <person name="Ban H."/>
            <person name="Sato S."/>
            <person name="Yoshikawa S."/>
            <person name="Yamada K."/>
            <person name="Nakamura Y."/>
            <person name="Ichinomiya M."/>
            <person name="Sato N."/>
            <person name="Blanc-Mathieu R."/>
            <person name="Endo H."/>
            <person name="Kuwata A."/>
            <person name="Ogata H."/>
        </authorList>
    </citation>
    <scope>NUCLEOTIDE SEQUENCE [LARGE SCALE GENOMIC DNA]</scope>
</reference>
<dbReference type="Pfam" id="PF00248">
    <property type="entry name" value="Aldo_ket_red"/>
    <property type="match status" value="1"/>
</dbReference>
<evidence type="ECO:0000313" key="3">
    <source>
        <dbReference type="EMBL" id="GMI38994.1"/>
    </source>
</evidence>
<dbReference type="EMBL" id="BRYB01002061">
    <property type="protein sequence ID" value="GMI38994.1"/>
    <property type="molecule type" value="Genomic_DNA"/>
</dbReference>
<name>A0ABQ6N2C9_9STRA</name>
<feature type="region of interest" description="Disordered" evidence="1">
    <location>
        <begin position="363"/>
        <end position="405"/>
    </location>
</feature>
<dbReference type="InterPro" id="IPR036812">
    <property type="entry name" value="NAD(P)_OxRdtase_dom_sf"/>
</dbReference>
<feature type="compositionally biased region" description="Basic and acidic residues" evidence="1">
    <location>
        <begin position="363"/>
        <end position="396"/>
    </location>
</feature>
<keyword evidence="4" id="KW-1185">Reference proteome</keyword>
<gene>
    <name evidence="3" type="ORF">TeGR_g7575</name>
</gene>
<organism evidence="3 4">
    <name type="scientific">Tetraparma gracilis</name>
    <dbReference type="NCBI Taxonomy" id="2962635"/>
    <lineage>
        <taxon>Eukaryota</taxon>
        <taxon>Sar</taxon>
        <taxon>Stramenopiles</taxon>
        <taxon>Ochrophyta</taxon>
        <taxon>Bolidophyceae</taxon>
        <taxon>Parmales</taxon>
        <taxon>Triparmaceae</taxon>
        <taxon>Tetraparma</taxon>
    </lineage>
</organism>
<sequence length="405" mass="46445">MISSKLLRCGSLRLPPVALGTLSFTSSTPLPSLPLAPLYDTAERYSPDPNSVLLGQGYGGTERLLSSGGFRAASKFTPTPWRRSPDDVVAAAARSAKNLGVRTVPLYSLHTPDIFSKAGEEVDREYWEGLARVARTNLARNVGVCNYGARLLRECAGFLGERGEEREALEEKVRRSNEEAARGREKARALKIQMEEELKDAAELRRMLEENERAKERAERDGEDRAAMIELLEREQEMKEELGRRNEEALRENLRRAEEKREEAERNAQSVDSELTIYVEREEEVRRVAEEMERDKAEIEALRRQLVENEEKAKEAGVDTELTIYMEKEQERLVLELERYKEKEAAEDYNLRIAEALRKVEEEKRERLRMEGEERRKQMELEMLRGKNRGKDRTDGKGGGWGETG</sequence>
<dbReference type="SUPFAM" id="SSF51430">
    <property type="entry name" value="NAD(P)-linked oxidoreductase"/>
    <property type="match status" value="1"/>
</dbReference>
<evidence type="ECO:0000313" key="4">
    <source>
        <dbReference type="Proteomes" id="UP001165060"/>
    </source>
</evidence>
<dbReference type="Proteomes" id="UP001165060">
    <property type="component" value="Unassembled WGS sequence"/>
</dbReference>
<evidence type="ECO:0000259" key="2">
    <source>
        <dbReference type="Pfam" id="PF00248"/>
    </source>
</evidence>
<comment type="caution">
    <text evidence="3">The sequence shown here is derived from an EMBL/GenBank/DDBJ whole genome shotgun (WGS) entry which is preliminary data.</text>
</comment>
<feature type="domain" description="NADP-dependent oxidoreductase" evidence="2">
    <location>
        <begin position="39"/>
        <end position="155"/>
    </location>
</feature>
<dbReference type="Gene3D" id="3.20.20.100">
    <property type="entry name" value="NADP-dependent oxidoreductase domain"/>
    <property type="match status" value="1"/>
</dbReference>
<protein>
    <recommendedName>
        <fullName evidence="2">NADP-dependent oxidoreductase domain-containing protein</fullName>
    </recommendedName>
</protein>
<proteinExistence type="predicted"/>
<dbReference type="InterPro" id="IPR023210">
    <property type="entry name" value="NADP_OxRdtase_dom"/>
</dbReference>
<accession>A0ABQ6N2C9</accession>
<evidence type="ECO:0000256" key="1">
    <source>
        <dbReference type="SAM" id="MobiDB-lite"/>
    </source>
</evidence>